<evidence type="ECO:0000313" key="3">
    <source>
        <dbReference type="EMBL" id="OBP69510.1"/>
    </source>
</evidence>
<proteinExistence type="predicted"/>
<dbReference type="EMBL" id="LZTJ01000034">
    <property type="protein sequence ID" value="OBP69510.1"/>
    <property type="molecule type" value="Genomic_DNA"/>
</dbReference>
<dbReference type="GO" id="GO:0006508">
    <property type="term" value="P:proteolysis"/>
    <property type="evidence" value="ECO:0007669"/>
    <property type="project" value="InterPro"/>
</dbReference>
<dbReference type="GO" id="GO:0052689">
    <property type="term" value="F:carboxylic ester hydrolase activity"/>
    <property type="evidence" value="ECO:0007669"/>
    <property type="project" value="UniProtKB-ARBA"/>
</dbReference>
<evidence type="ECO:0000256" key="1">
    <source>
        <dbReference type="ARBA" id="ARBA00022801"/>
    </source>
</evidence>
<evidence type="ECO:0000259" key="2">
    <source>
        <dbReference type="Pfam" id="PF12146"/>
    </source>
</evidence>
<feature type="domain" description="Serine aminopeptidase S33" evidence="2">
    <location>
        <begin position="72"/>
        <end position="175"/>
    </location>
</feature>
<dbReference type="InterPro" id="IPR002471">
    <property type="entry name" value="Pept_S9_AS"/>
</dbReference>
<dbReference type="Pfam" id="PF12146">
    <property type="entry name" value="Hydrolase_4"/>
    <property type="match status" value="1"/>
</dbReference>
<dbReference type="InterPro" id="IPR022742">
    <property type="entry name" value="Hydrolase_4"/>
</dbReference>
<dbReference type="PANTHER" id="PTHR22946">
    <property type="entry name" value="DIENELACTONE HYDROLASE DOMAIN-CONTAINING PROTEIN-RELATED"/>
    <property type="match status" value="1"/>
</dbReference>
<dbReference type="InterPro" id="IPR050261">
    <property type="entry name" value="FrsA_esterase"/>
</dbReference>
<dbReference type="AlphaFoldDB" id="A0A1A5I0W9"/>
<sequence>MVKSRFIKDERTVVHASNYGDAGEKVVRIDSDGRGLAGILNRPCGIPAPAVVLMLHGFTGQKNEFQLAKTGIGLFAYAAAKLAEQGIATLRIDFNGSGDSAGNWIDTTFSGQINDAMLAYDYLQTLRDVDGSRVGILGYSQGGLVASHVAALRPQASAVVLWAPVTNPMSTFSNLVGAETVARAIAGEASEEIRTKLSWGGETTLKAAFYKELPLFAPAVAISRYHGPLRVVVGRREMIVAPQPAEGRSLLTHHGGVNDLVEVDSGHDWNAETSPDTVENVLIPSTVEWFGRFLNV</sequence>
<dbReference type="InterPro" id="IPR029058">
    <property type="entry name" value="AB_hydrolase_fold"/>
</dbReference>
<keyword evidence="1" id="KW-0378">Hydrolase</keyword>
<dbReference type="GO" id="GO:0004252">
    <property type="term" value="F:serine-type endopeptidase activity"/>
    <property type="evidence" value="ECO:0007669"/>
    <property type="project" value="InterPro"/>
</dbReference>
<accession>A0A1A5I0W9</accession>
<comment type="caution">
    <text evidence="3">The sequence shown here is derived from an EMBL/GenBank/DDBJ whole genome shotgun (WGS) entry which is preliminary data.</text>
</comment>
<gene>
    <name evidence="3" type="ORF">BAE39_24375</name>
</gene>
<dbReference type="PANTHER" id="PTHR22946:SF9">
    <property type="entry name" value="POLYKETIDE TRANSFERASE AF380"/>
    <property type="match status" value="1"/>
</dbReference>
<organism evidence="3 4">
    <name type="scientific">Rhizobium loti</name>
    <name type="common">Mesorhizobium loti</name>
    <dbReference type="NCBI Taxonomy" id="381"/>
    <lineage>
        <taxon>Bacteria</taxon>
        <taxon>Pseudomonadati</taxon>
        <taxon>Pseudomonadota</taxon>
        <taxon>Alphaproteobacteria</taxon>
        <taxon>Hyphomicrobiales</taxon>
        <taxon>Phyllobacteriaceae</taxon>
        <taxon>Mesorhizobium</taxon>
    </lineage>
</organism>
<evidence type="ECO:0000313" key="4">
    <source>
        <dbReference type="Proteomes" id="UP000093748"/>
    </source>
</evidence>
<dbReference type="SUPFAM" id="SSF53474">
    <property type="entry name" value="alpha/beta-Hydrolases"/>
    <property type="match status" value="1"/>
</dbReference>
<dbReference type="Proteomes" id="UP000093748">
    <property type="component" value="Unassembled WGS sequence"/>
</dbReference>
<protein>
    <recommendedName>
        <fullName evidence="2">Serine aminopeptidase S33 domain-containing protein</fullName>
    </recommendedName>
</protein>
<dbReference type="Gene3D" id="3.40.50.1820">
    <property type="entry name" value="alpha/beta hydrolase"/>
    <property type="match status" value="1"/>
</dbReference>
<reference evidence="4" key="1">
    <citation type="submission" date="2016-06" db="EMBL/GenBank/DDBJ databases">
        <title>NZP2037 Pacbio-Illumina hybrid assembly.</title>
        <authorList>
            <person name="Ramsay J.P."/>
        </authorList>
    </citation>
    <scope>NUCLEOTIDE SEQUENCE [LARGE SCALE GENOMIC DNA]</scope>
    <source>
        <strain evidence="4">R7ANS::ICEMlSym2042</strain>
    </source>
</reference>
<name>A0A1A5I0W9_RHILI</name>
<dbReference type="PROSITE" id="PS00708">
    <property type="entry name" value="PRO_ENDOPEP_SER"/>
    <property type="match status" value="1"/>
</dbReference>